<dbReference type="RefSeq" id="WP_024482127.1">
    <property type="nucleotide sequence ID" value="NZ_CANLPS010000001.1"/>
</dbReference>
<dbReference type="eggNOG" id="COG2849">
    <property type="taxonomic scope" value="Bacteria"/>
</dbReference>
<evidence type="ECO:0000313" key="2">
    <source>
        <dbReference type="Proteomes" id="UP000182114"/>
    </source>
</evidence>
<dbReference type="SUPFAM" id="SSF82185">
    <property type="entry name" value="Histone H3 K4-specific methyltransferase SET7/9 N-terminal domain"/>
    <property type="match status" value="1"/>
</dbReference>
<dbReference type="GeneID" id="78060323"/>
<protein>
    <submittedName>
        <fullName evidence="1">Uncharacterized protein</fullName>
    </submittedName>
</protein>
<accession>A0A1G7DFE6</accession>
<keyword evidence="2" id="KW-1185">Reference proteome</keyword>
<evidence type="ECO:0000313" key="1">
    <source>
        <dbReference type="EMBL" id="SDE50233.1"/>
    </source>
</evidence>
<dbReference type="Proteomes" id="UP000182114">
    <property type="component" value="Unassembled WGS sequence"/>
</dbReference>
<reference evidence="2" key="1">
    <citation type="submission" date="2016-10" db="EMBL/GenBank/DDBJ databases">
        <authorList>
            <person name="Varghese N."/>
            <person name="Submissions S."/>
        </authorList>
    </citation>
    <scope>NUCLEOTIDE SEQUENCE [LARGE SCALE GENOMIC DNA]</scope>
    <source>
        <strain evidence="2">DSM 24729</strain>
    </source>
</reference>
<organism evidence="1 2">
    <name type="scientific">Cellulophaga baltica</name>
    <dbReference type="NCBI Taxonomy" id="76594"/>
    <lineage>
        <taxon>Bacteria</taxon>
        <taxon>Pseudomonadati</taxon>
        <taxon>Bacteroidota</taxon>
        <taxon>Flavobacteriia</taxon>
        <taxon>Flavobacteriales</taxon>
        <taxon>Flavobacteriaceae</taxon>
        <taxon>Cellulophaga</taxon>
    </lineage>
</organism>
<dbReference type="EMBL" id="FNBD01000001">
    <property type="protein sequence ID" value="SDE50233.1"/>
    <property type="molecule type" value="Genomic_DNA"/>
</dbReference>
<proteinExistence type="predicted"/>
<sequence>MKTFTFFLALFLTVAISAQETKPTFTKDGNKVIATYFHDNGEIAQTGEFLKGKLHGDWTMFDEAGEKVASGEYLNGRKTGTWFFWKGEELQQVDFEDSRIVGVTKLDSKGAVVSNK</sequence>
<name>A0A1G7DFE6_9FLAO</name>
<gene>
    <name evidence="1" type="ORF">SAMN04487992_101534</name>
</gene>
<dbReference type="AlphaFoldDB" id="A0A1G7DFE6"/>
<dbReference type="Gene3D" id="2.20.110.10">
    <property type="entry name" value="Histone H3 K4-specific methyltransferase SET7/9 N-terminal domain"/>
    <property type="match status" value="1"/>
</dbReference>